<proteinExistence type="predicted"/>
<keyword evidence="2" id="KW-1185">Reference proteome</keyword>
<sequence length="114" mass="12706">MAAKGILYGRGVIPDLRFRDMDQVLRIGAREQEALDGAATSSDDGDGGERSVLQVLVAEEHQVSYFSCKILVKFSEFVFGKGDKQYQPSTSCYWLLGIGWVVTSEQSHRDLFIN</sequence>
<evidence type="ECO:0000313" key="1">
    <source>
        <dbReference type="EMBL" id="WVZ53639.1"/>
    </source>
</evidence>
<reference evidence="1 2" key="1">
    <citation type="submission" date="2024-02" db="EMBL/GenBank/DDBJ databases">
        <title>High-quality chromosome-scale genome assembly of Pensacola bahiagrass (Paspalum notatum Flugge var. saurae).</title>
        <authorList>
            <person name="Vega J.M."/>
            <person name="Podio M."/>
            <person name="Orjuela J."/>
            <person name="Siena L.A."/>
            <person name="Pessino S.C."/>
            <person name="Combes M.C."/>
            <person name="Mariac C."/>
            <person name="Albertini E."/>
            <person name="Pupilli F."/>
            <person name="Ortiz J.P.A."/>
            <person name="Leblanc O."/>
        </authorList>
    </citation>
    <scope>NUCLEOTIDE SEQUENCE [LARGE SCALE GENOMIC DNA]</scope>
    <source>
        <strain evidence="1">R1</strain>
        <tissue evidence="1">Leaf</tissue>
    </source>
</reference>
<evidence type="ECO:0000313" key="2">
    <source>
        <dbReference type="Proteomes" id="UP001341281"/>
    </source>
</evidence>
<name>A0AAQ3PK44_PASNO</name>
<dbReference type="EMBL" id="CP144745">
    <property type="protein sequence ID" value="WVZ53639.1"/>
    <property type="molecule type" value="Genomic_DNA"/>
</dbReference>
<dbReference type="AlphaFoldDB" id="A0AAQ3PK44"/>
<gene>
    <name evidence="1" type="ORF">U9M48_004551</name>
</gene>
<accession>A0AAQ3PK44</accession>
<dbReference type="Proteomes" id="UP001341281">
    <property type="component" value="Chromosome 01"/>
</dbReference>
<organism evidence="1 2">
    <name type="scientific">Paspalum notatum var. saurae</name>
    <dbReference type="NCBI Taxonomy" id="547442"/>
    <lineage>
        <taxon>Eukaryota</taxon>
        <taxon>Viridiplantae</taxon>
        <taxon>Streptophyta</taxon>
        <taxon>Embryophyta</taxon>
        <taxon>Tracheophyta</taxon>
        <taxon>Spermatophyta</taxon>
        <taxon>Magnoliopsida</taxon>
        <taxon>Liliopsida</taxon>
        <taxon>Poales</taxon>
        <taxon>Poaceae</taxon>
        <taxon>PACMAD clade</taxon>
        <taxon>Panicoideae</taxon>
        <taxon>Andropogonodae</taxon>
        <taxon>Paspaleae</taxon>
        <taxon>Paspalinae</taxon>
        <taxon>Paspalum</taxon>
    </lineage>
</organism>
<protein>
    <submittedName>
        <fullName evidence="1">Uncharacterized protein</fullName>
    </submittedName>
</protein>